<proteinExistence type="predicted"/>
<accession>A0A0A3IYX0</accession>
<feature type="domain" description="DUF5808" evidence="3">
    <location>
        <begin position="323"/>
        <end position="348"/>
    </location>
</feature>
<name>A0A0A3IYX0_9BACL</name>
<feature type="transmembrane region" description="Helical" evidence="1">
    <location>
        <begin position="51"/>
        <end position="69"/>
    </location>
</feature>
<dbReference type="Proteomes" id="UP000030595">
    <property type="component" value="Unassembled WGS sequence"/>
</dbReference>
<evidence type="ECO:0000259" key="3">
    <source>
        <dbReference type="Pfam" id="PF19124"/>
    </source>
</evidence>
<keyword evidence="5" id="KW-1185">Reference proteome</keyword>
<feature type="transmembrane region" description="Helical" evidence="1">
    <location>
        <begin position="138"/>
        <end position="157"/>
    </location>
</feature>
<feature type="transmembrane region" description="Helical" evidence="1">
    <location>
        <begin position="81"/>
        <end position="102"/>
    </location>
</feature>
<gene>
    <name evidence="4" type="ORF">CD30_14260</name>
</gene>
<dbReference type="RefSeq" id="WP_036178000.1">
    <property type="nucleotide sequence ID" value="NZ_AVCZ01000029.1"/>
</dbReference>
<feature type="transmembrane region" description="Helical" evidence="1">
    <location>
        <begin position="6"/>
        <end position="24"/>
    </location>
</feature>
<dbReference type="Pfam" id="PF19124">
    <property type="entry name" value="DUF5808"/>
    <property type="match status" value="1"/>
</dbReference>
<feature type="transmembrane region" description="Helical" evidence="1">
    <location>
        <begin position="346"/>
        <end position="365"/>
    </location>
</feature>
<evidence type="ECO:0000313" key="5">
    <source>
        <dbReference type="Proteomes" id="UP000030595"/>
    </source>
</evidence>
<comment type="caution">
    <text evidence="4">The sequence shown here is derived from an EMBL/GenBank/DDBJ whole genome shotgun (WGS) entry which is preliminary data.</text>
</comment>
<dbReference type="PANTHER" id="PTHR37810:SF9">
    <property type="entry name" value="MEMBRANE PROTEIN"/>
    <property type="match status" value="1"/>
</dbReference>
<evidence type="ECO:0000313" key="4">
    <source>
        <dbReference type="EMBL" id="KGR89969.1"/>
    </source>
</evidence>
<dbReference type="PANTHER" id="PTHR37810">
    <property type="entry name" value="IMMUNITY PROTEIN SDPI"/>
    <property type="match status" value="1"/>
</dbReference>
<keyword evidence="1" id="KW-1133">Transmembrane helix</keyword>
<feature type="transmembrane region" description="Helical" evidence="1">
    <location>
        <begin position="266"/>
        <end position="288"/>
    </location>
</feature>
<protein>
    <recommendedName>
        <fullName evidence="6">DUF1648 domain-containing protein</fullName>
    </recommendedName>
</protein>
<feature type="domain" description="DUF1648" evidence="2">
    <location>
        <begin position="147"/>
        <end position="184"/>
    </location>
</feature>
<feature type="transmembrane region" description="Helical" evidence="1">
    <location>
        <begin position="187"/>
        <end position="207"/>
    </location>
</feature>
<organism evidence="4 5">
    <name type="scientific">Ureibacillus massiliensis 4400831 = CIP 108448 = CCUG 49529</name>
    <dbReference type="NCBI Taxonomy" id="1211035"/>
    <lineage>
        <taxon>Bacteria</taxon>
        <taxon>Bacillati</taxon>
        <taxon>Bacillota</taxon>
        <taxon>Bacilli</taxon>
        <taxon>Bacillales</taxon>
        <taxon>Caryophanaceae</taxon>
        <taxon>Ureibacillus</taxon>
    </lineage>
</organism>
<dbReference type="EMBL" id="JPVQ01000029">
    <property type="protein sequence ID" value="KGR89969.1"/>
    <property type="molecule type" value="Genomic_DNA"/>
</dbReference>
<reference evidence="4 5" key="1">
    <citation type="submission" date="2014-02" db="EMBL/GenBank/DDBJ databases">
        <title>Draft genome sequence of Lysinibacillus massiliensis CCUG 49529.</title>
        <authorList>
            <person name="Zhang F."/>
            <person name="Wang G."/>
            <person name="Zhang L."/>
        </authorList>
    </citation>
    <scope>NUCLEOTIDE SEQUENCE [LARGE SCALE GENOMIC DNA]</scope>
    <source>
        <strain evidence="4 5">CCUG 49529</strain>
    </source>
</reference>
<keyword evidence="1" id="KW-0472">Membrane</keyword>
<dbReference type="GO" id="GO:0009636">
    <property type="term" value="P:response to toxic substance"/>
    <property type="evidence" value="ECO:0007669"/>
    <property type="project" value="TreeGrafter"/>
</dbReference>
<dbReference type="Pfam" id="PF07853">
    <property type="entry name" value="DUF1648"/>
    <property type="match status" value="1"/>
</dbReference>
<feature type="transmembrane region" description="Helical" evidence="1">
    <location>
        <begin position="233"/>
        <end position="254"/>
    </location>
</feature>
<dbReference type="InterPro" id="IPR012867">
    <property type="entry name" value="DUF1648"/>
</dbReference>
<dbReference type="InterPro" id="IPR043831">
    <property type="entry name" value="DUF5808"/>
</dbReference>
<dbReference type="AlphaFoldDB" id="A0A0A3IYX0"/>
<evidence type="ECO:0000256" key="1">
    <source>
        <dbReference type="SAM" id="Phobius"/>
    </source>
</evidence>
<dbReference type="OrthoDB" id="157646at2"/>
<evidence type="ECO:0008006" key="6">
    <source>
        <dbReference type="Google" id="ProtNLM"/>
    </source>
</evidence>
<sequence>MALLIFFVIILSLVIVQTLIPFLVKKTVVFGVSIPEQNIEEPKLAQFKKQYAIATFTVSAISLVLYAAWALINQLSDEQIVIVGASIQFAIIIFSISLYFYFHGKTKQLKQAEKWTENLKQVTVTDLNIRNQDEMLPWYVYTLPMIVTIGLIIYTFMNYDLLPNEIPTHWGPNGEPDAFTEKTPFSAIQSSLFLLIMQMMFTGIHIATKNSGIKLSATNAIASKRRQLGMRKYSSWLLFIVLLVITIMMSFFQLTTIHPNLFEGSLLKLILPFGALAIILIGTIIFALKVGRLDKEESTVIEGNITDIDDDQYWKGGLWYFNKNDPSIFVEKRFGVGWTINFANPLGYLIIILPIVIILFATFFMN</sequence>
<dbReference type="eggNOG" id="COG4194">
    <property type="taxonomic scope" value="Bacteria"/>
</dbReference>
<keyword evidence="1" id="KW-0812">Transmembrane</keyword>
<evidence type="ECO:0000259" key="2">
    <source>
        <dbReference type="Pfam" id="PF07853"/>
    </source>
</evidence>